<reference evidence="2 3" key="1">
    <citation type="submission" date="2007-06" db="EMBL/GenBank/DDBJ databases">
        <authorList>
            <person name="Shimkets L."/>
            <person name="Ferriera S."/>
            <person name="Johnson J."/>
            <person name="Kravitz S."/>
            <person name="Beeson K."/>
            <person name="Sutton G."/>
            <person name="Rogers Y.-H."/>
            <person name="Friedman R."/>
            <person name="Frazier M."/>
            <person name="Venter J.C."/>
        </authorList>
    </citation>
    <scope>NUCLEOTIDE SEQUENCE [LARGE SCALE GENOMIC DNA]</scope>
    <source>
        <strain evidence="2 3">SIR-1</strain>
    </source>
</reference>
<gene>
    <name evidence="2" type="ORF">PPSIR1_20714</name>
</gene>
<keyword evidence="1" id="KW-0472">Membrane</keyword>
<protein>
    <submittedName>
        <fullName evidence="2">Uncharacterized protein</fullName>
    </submittedName>
</protein>
<dbReference type="EMBL" id="ABCS01000014">
    <property type="protein sequence ID" value="EDM80088.1"/>
    <property type="molecule type" value="Genomic_DNA"/>
</dbReference>
<comment type="caution">
    <text evidence="2">The sequence shown here is derived from an EMBL/GenBank/DDBJ whole genome shotgun (WGS) entry which is preliminary data.</text>
</comment>
<feature type="transmembrane region" description="Helical" evidence="1">
    <location>
        <begin position="34"/>
        <end position="60"/>
    </location>
</feature>
<dbReference type="Proteomes" id="UP000005801">
    <property type="component" value="Unassembled WGS sequence"/>
</dbReference>
<name>A6G2B9_9BACT</name>
<evidence type="ECO:0000313" key="3">
    <source>
        <dbReference type="Proteomes" id="UP000005801"/>
    </source>
</evidence>
<keyword evidence="1" id="KW-0812">Transmembrane</keyword>
<organism evidence="2 3">
    <name type="scientific">Plesiocystis pacifica SIR-1</name>
    <dbReference type="NCBI Taxonomy" id="391625"/>
    <lineage>
        <taxon>Bacteria</taxon>
        <taxon>Pseudomonadati</taxon>
        <taxon>Myxococcota</taxon>
        <taxon>Polyangia</taxon>
        <taxon>Nannocystales</taxon>
        <taxon>Nannocystaceae</taxon>
        <taxon>Plesiocystis</taxon>
    </lineage>
</organism>
<dbReference type="AlphaFoldDB" id="A6G2B9"/>
<evidence type="ECO:0000313" key="2">
    <source>
        <dbReference type="EMBL" id="EDM80088.1"/>
    </source>
</evidence>
<accession>A6G2B9</accession>
<keyword evidence="1" id="KW-1133">Transmembrane helix</keyword>
<feature type="transmembrane region" description="Helical" evidence="1">
    <location>
        <begin position="72"/>
        <end position="94"/>
    </location>
</feature>
<proteinExistence type="predicted"/>
<dbReference type="STRING" id="391625.PPSIR1_20714"/>
<sequence>MRQRWSARYAALLATLVGVDTFLALNLIRWGGRGWQVAIMVQMCFVIIFVIASVMAAESLAWRLDRGRRTGLAVATGIGGGLLTAGLILLHMNAGSWVLGTFL</sequence>
<keyword evidence="3" id="KW-1185">Reference proteome</keyword>
<evidence type="ECO:0000256" key="1">
    <source>
        <dbReference type="SAM" id="Phobius"/>
    </source>
</evidence>